<feature type="transmembrane region" description="Helical" evidence="9">
    <location>
        <begin position="853"/>
        <end position="874"/>
    </location>
</feature>
<dbReference type="PANTHER" id="PTHR43394:SF15">
    <property type="entry name" value="ALPHA-FACTOR-TRANSPORTING ATPASE"/>
    <property type="match status" value="1"/>
</dbReference>
<dbReference type="GO" id="GO:0016887">
    <property type="term" value="F:ATP hydrolysis activity"/>
    <property type="evidence" value="ECO:0007669"/>
    <property type="project" value="InterPro"/>
</dbReference>
<proteinExistence type="predicted"/>
<dbReference type="InterPro" id="IPR039421">
    <property type="entry name" value="Type_1_exporter"/>
</dbReference>
<keyword evidence="4 9" id="KW-0812">Transmembrane</keyword>
<feature type="domain" description="ABC transmembrane type-1" evidence="11">
    <location>
        <begin position="22"/>
        <end position="309"/>
    </location>
</feature>
<dbReference type="FunFam" id="3.40.50.300:FF:000854">
    <property type="entry name" value="Multidrug ABC transporter ATP-binding protein"/>
    <property type="match status" value="1"/>
</dbReference>
<evidence type="ECO:0000256" key="7">
    <source>
        <dbReference type="ARBA" id="ARBA00022989"/>
    </source>
</evidence>
<feature type="transmembrane region" description="Helical" evidence="9">
    <location>
        <begin position="931"/>
        <end position="957"/>
    </location>
</feature>
<dbReference type="SMART" id="SM00382">
    <property type="entry name" value="AAA"/>
    <property type="match status" value="2"/>
</dbReference>
<dbReference type="SUPFAM" id="SSF52540">
    <property type="entry name" value="P-loop containing nucleoside triphosphate hydrolases"/>
    <property type="match status" value="2"/>
</dbReference>
<dbReference type="PROSITE" id="PS50929">
    <property type="entry name" value="ABC_TM1F"/>
    <property type="match status" value="2"/>
</dbReference>
<evidence type="ECO:0000256" key="6">
    <source>
        <dbReference type="ARBA" id="ARBA00022840"/>
    </source>
</evidence>
<evidence type="ECO:0000256" key="5">
    <source>
        <dbReference type="ARBA" id="ARBA00022741"/>
    </source>
</evidence>
<evidence type="ECO:0000313" key="12">
    <source>
        <dbReference type="EMBL" id="GAV55458.1"/>
    </source>
</evidence>
<dbReference type="Proteomes" id="UP000187013">
    <property type="component" value="Unassembled WGS sequence"/>
</dbReference>
<evidence type="ECO:0000256" key="8">
    <source>
        <dbReference type="ARBA" id="ARBA00023136"/>
    </source>
</evidence>
<dbReference type="InterPro" id="IPR036640">
    <property type="entry name" value="ABC1_TM_sf"/>
</dbReference>
<dbReference type="InterPro" id="IPR011527">
    <property type="entry name" value="ABC1_TM_dom"/>
</dbReference>
<keyword evidence="5" id="KW-0547">Nucleotide-binding</keyword>
<dbReference type="GO" id="GO:0090374">
    <property type="term" value="P:oligopeptide export from mitochondrion"/>
    <property type="evidence" value="ECO:0007669"/>
    <property type="project" value="TreeGrafter"/>
</dbReference>
<dbReference type="CDD" id="cd18577">
    <property type="entry name" value="ABC_6TM_Pgp_ABCB1_D1_like"/>
    <property type="match status" value="1"/>
</dbReference>
<evidence type="ECO:0000256" key="9">
    <source>
        <dbReference type="SAM" id="Phobius"/>
    </source>
</evidence>
<evidence type="ECO:0000256" key="3">
    <source>
        <dbReference type="ARBA" id="ARBA00022475"/>
    </source>
</evidence>
<dbReference type="GO" id="GO:0015421">
    <property type="term" value="F:ABC-type oligopeptide transporter activity"/>
    <property type="evidence" value="ECO:0007669"/>
    <property type="project" value="TreeGrafter"/>
</dbReference>
<keyword evidence="8 9" id="KW-0472">Membrane</keyword>
<organism evidence="12 13">
    <name type="scientific">Zygosaccharomyces rouxii</name>
    <dbReference type="NCBI Taxonomy" id="4956"/>
    <lineage>
        <taxon>Eukaryota</taxon>
        <taxon>Fungi</taxon>
        <taxon>Dikarya</taxon>
        <taxon>Ascomycota</taxon>
        <taxon>Saccharomycotina</taxon>
        <taxon>Saccharomycetes</taxon>
        <taxon>Saccharomycetales</taxon>
        <taxon>Saccharomycetaceae</taxon>
        <taxon>Zygosaccharomyces</taxon>
    </lineage>
</organism>
<keyword evidence="2" id="KW-0813">Transport</keyword>
<dbReference type="GO" id="GO:0005886">
    <property type="term" value="C:plasma membrane"/>
    <property type="evidence" value="ECO:0007669"/>
    <property type="project" value="UniProtKB-SubCell"/>
</dbReference>
<evidence type="ECO:0000259" key="11">
    <source>
        <dbReference type="PROSITE" id="PS50929"/>
    </source>
</evidence>
<dbReference type="InterPro" id="IPR027417">
    <property type="entry name" value="P-loop_NTPase"/>
</dbReference>
<comment type="subcellular location">
    <subcellularLocation>
        <location evidence="1">Cell membrane</location>
        <topology evidence="1">Multi-pass membrane protein</topology>
    </subcellularLocation>
</comment>
<evidence type="ECO:0000256" key="4">
    <source>
        <dbReference type="ARBA" id="ARBA00022692"/>
    </source>
</evidence>
<keyword evidence="6" id="KW-0067">ATP-binding</keyword>
<keyword evidence="7 9" id="KW-1133">Transmembrane helix</keyword>
<dbReference type="Gene3D" id="3.40.50.300">
    <property type="entry name" value="P-loop containing nucleotide triphosphate hydrolases"/>
    <property type="match status" value="2"/>
</dbReference>
<feature type="transmembrane region" description="Helical" evidence="9">
    <location>
        <begin position="168"/>
        <end position="188"/>
    </location>
</feature>
<reference evidence="12 13" key="1">
    <citation type="submission" date="2016-08" db="EMBL/GenBank/DDBJ databases">
        <title>Draft genome sequence of allopolyploid Zygosaccharomyces rouxii.</title>
        <authorList>
            <person name="Watanabe J."/>
            <person name="Uehara K."/>
            <person name="Mogi Y."/>
            <person name="Tsukioka Y."/>
        </authorList>
    </citation>
    <scope>NUCLEOTIDE SEQUENCE [LARGE SCALE GENOMIC DNA]</scope>
    <source>
        <strain evidence="12 13">NBRC 110957</strain>
    </source>
</reference>
<name>A0A1Q3AI87_ZYGRO</name>
<comment type="caution">
    <text evidence="12">The sequence shown here is derived from an EMBL/GenBank/DDBJ whole genome shotgun (WGS) entry which is preliminary data.</text>
</comment>
<dbReference type="OrthoDB" id="6500128at2759"/>
<dbReference type="Gene3D" id="1.20.1560.10">
    <property type="entry name" value="ABC transporter type 1, transmembrane domain"/>
    <property type="match status" value="1"/>
</dbReference>
<evidence type="ECO:0000256" key="1">
    <source>
        <dbReference type="ARBA" id="ARBA00004651"/>
    </source>
</evidence>
<feature type="transmembrane region" description="Helical" evidence="9">
    <location>
        <begin position="66"/>
        <end position="90"/>
    </location>
</feature>
<dbReference type="Pfam" id="PF00664">
    <property type="entry name" value="ABC_membrane"/>
    <property type="match status" value="2"/>
</dbReference>
<dbReference type="FunFam" id="3.40.50.300:FF:001471">
    <property type="entry name" value="P-loop containing nucleoside triphosphate hydrolase protein"/>
    <property type="match status" value="1"/>
</dbReference>
<feature type="transmembrane region" description="Helical" evidence="9">
    <location>
        <begin position="747"/>
        <end position="768"/>
    </location>
</feature>
<dbReference type="GO" id="GO:0005524">
    <property type="term" value="F:ATP binding"/>
    <property type="evidence" value="ECO:0007669"/>
    <property type="project" value="UniProtKB-KW"/>
</dbReference>
<dbReference type="AlphaFoldDB" id="A0A1Q3AI87"/>
<dbReference type="SUPFAM" id="SSF90123">
    <property type="entry name" value="ABC transporter transmembrane region"/>
    <property type="match status" value="2"/>
</dbReference>
<dbReference type="Pfam" id="PF00005">
    <property type="entry name" value="ABC_tran"/>
    <property type="match status" value="2"/>
</dbReference>
<dbReference type="GO" id="GO:0005743">
    <property type="term" value="C:mitochondrial inner membrane"/>
    <property type="evidence" value="ECO:0007669"/>
    <property type="project" value="TreeGrafter"/>
</dbReference>
<dbReference type="CDD" id="cd18578">
    <property type="entry name" value="ABC_6TM_Pgp_ABCB1_D2_like"/>
    <property type="match status" value="1"/>
</dbReference>
<protein>
    <recommendedName>
        <fullName evidence="14">Alpha-factor-transporting ATPase</fullName>
    </recommendedName>
</protein>
<feature type="domain" description="ABC transporter" evidence="10">
    <location>
        <begin position="1036"/>
        <end position="1271"/>
    </location>
</feature>
<dbReference type="InterPro" id="IPR003593">
    <property type="entry name" value="AAA+_ATPase"/>
</dbReference>
<feature type="transmembrane region" description="Helical" evidence="9">
    <location>
        <begin position="20"/>
        <end position="46"/>
    </location>
</feature>
<dbReference type="InterPro" id="IPR003439">
    <property type="entry name" value="ABC_transporter-like_ATP-bd"/>
</dbReference>
<feature type="transmembrane region" description="Helical" evidence="9">
    <location>
        <begin position="828"/>
        <end position="847"/>
    </location>
</feature>
<evidence type="ECO:0000259" key="10">
    <source>
        <dbReference type="PROSITE" id="PS50893"/>
    </source>
</evidence>
<evidence type="ECO:0008006" key="14">
    <source>
        <dbReference type="Google" id="ProtNLM"/>
    </source>
</evidence>
<dbReference type="PANTHER" id="PTHR43394">
    <property type="entry name" value="ATP-DEPENDENT PERMEASE MDL1, MITOCHONDRIAL"/>
    <property type="match status" value="1"/>
</dbReference>
<gene>
    <name evidence="12" type="ORF">ZYGR_0AV00890</name>
</gene>
<feature type="transmembrane region" description="Helical" evidence="9">
    <location>
        <begin position="244"/>
        <end position="268"/>
    </location>
</feature>
<feature type="domain" description="ABC transporter" evidence="10">
    <location>
        <begin position="347"/>
        <end position="587"/>
    </location>
</feature>
<keyword evidence="3" id="KW-1003">Cell membrane</keyword>
<evidence type="ECO:0000313" key="13">
    <source>
        <dbReference type="Proteomes" id="UP000187013"/>
    </source>
</evidence>
<evidence type="ECO:0000256" key="2">
    <source>
        <dbReference type="ARBA" id="ARBA00022448"/>
    </source>
</evidence>
<sequence>MGFHNNNIYSYVQVRKDLVLLWLLTASTTASGVIPAALSILTGRVFNLLNEYSDWSDPIHELRLRSMVILALGSGCIVIIWLCISSWMLLGERQNYRVRTRLIDSYLQKPMKWYDDNDTLTGDLTQTNRCVEELRSSSAEASALTSKSLVTILALTITSFYYSWSLTLVTMCGAPVIVLCAFFFSRLIHVYSERENSHTAFSSQVFTWSMEAAQLVRLSCMQLVEIQNFQSAIKRCSENFMRMCLYASANMAILKFLTLTMFIQAFWFGSAMIRKHKLKIEDVITCFQSCVLLGATINGILHQIVVLQKGKVGVININEFLRQDEEFREDYENSRQFYMDGGISEKIELHNVQFNYPSRPTVPALKNITLSLPAGKITYVVGKSGSGKSSIGNLLLKLYDEYNGNIKIDGMDLKTIDQKSIMENITLVEQRCTLFNDTLRNNILFCSKETDEVIRDERLKAACRISLLDNFIYDLPDGLDTLIGTSGITPSGGQQQRIAIARAYMRNTPLLVLDEAVSALDVVHRGLLMNAVRAWRSGMTTIVLTHDLSEIGPDDMIYLLEDGEVVEQGLQRNLLLNRQGRFFNMVNLGAGTDLADSCSLITTVEIPEGNKITAYDDSLIEYEFDTPRIDEDLGSLMEISSIPLDDLSYRQKDRSKAPRVTIKEKLNEKDLICVEEKSQKNKSRDLMSIAEIMKRMYKDSSRKTVLFLGILCSLYAGISNPIFSYTFSYLLNGIVPDKDSSRGSPGYLLKWSFIAMGIAAADSGLTFLKEFTLGYYSEIYIRMLRNDTMRKITYNRIEWFSQDTNKPSELSSLLMNDLRDLRTSTSKFISVVSSFIIVSSVGLIWAIATGWKLSLVCISMFPLLIIFSMIYGILLKKYETEYKNTIAELENVQYEVVLGIKTIKCLQVEHHFKQKFNILKQKVKQMGKRRAIVTGFGVAVSNGLTMSIQGILYYYAIKLVIYGEYTTKKMFETFTLLLFTIMTCNNLVNQIPDIRRGQRAASKVYRILEDIDEIECFETEGQRAVQIDKNPTGPVIRFNDLSFAYPTAPTVKILKHLNMEIYNGDRIAIVGESGCGKSTLVNVITRLYECPPNSLFVDNTDINDWAIPELREQIAVVEQKPTLFKGTIRENLVYGSSTNVTDVEVFDMLRYVGIYDFFATLPEGLETKIDSGLLSGGQNQRLCIARALLQKPKILILDECTSALDTMSSHIINEIIRKGPPTMLTISITHDEQMVKACNKVAVLDQGHIVEMGNREDLFRQRSQLLKVLTRIGA</sequence>
<feature type="domain" description="ABC transmembrane type-1" evidence="11">
    <location>
        <begin position="707"/>
        <end position="996"/>
    </location>
</feature>
<accession>A0A1Q3AI87</accession>
<dbReference type="PROSITE" id="PS50893">
    <property type="entry name" value="ABC_TRANSPORTER_2"/>
    <property type="match status" value="2"/>
</dbReference>
<dbReference type="EMBL" id="BDGX01000048">
    <property type="protein sequence ID" value="GAV55458.1"/>
    <property type="molecule type" value="Genomic_DNA"/>
</dbReference>
<feature type="transmembrane region" description="Helical" evidence="9">
    <location>
        <begin position="704"/>
        <end position="727"/>
    </location>
</feature>